<dbReference type="EMBL" id="CP023315">
    <property type="protein sequence ID" value="ATC32179.1"/>
    <property type="molecule type" value="Genomic_DNA"/>
</dbReference>
<dbReference type="Proteomes" id="UP000217311">
    <property type="component" value="Chromosome"/>
</dbReference>
<accession>A0A290MJI6</accession>
<dbReference type="RefSeq" id="WP_096051615.1">
    <property type="nucleotide sequence ID" value="NZ_CP023315.3"/>
</dbReference>
<dbReference type="Pfam" id="PF12770">
    <property type="entry name" value="CHAT"/>
    <property type="match status" value="1"/>
</dbReference>
<reference evidence="3" key="1">
    <citation type="submission" date="2017-09" db="EMBL/GenBank/DDBJ databases">
        <title>Genome evolution observed in wild isolates of Caulobacter crescentus.</title>
        <authorList>
            <person name="Ely B."/>
            <person name="Wilson K."/>
            <person name="Scott D."/>
        </authorList>
    </citation>
    <scope>NUCLEOTIDE SEQUENCE [LARGE SCALE GENOMIC DNA]</scope>
    <source>
        <strain evidence="3">CB13b1a</strain>
    </source>
</reference>
<gene>
    <name evidence="2" type="ORF">CA606_07325</name>
</gene>
<proteinExistence type="predicted"/>
<feature type="domain" description="CHAT" evidence="1">
    <location>
        <begin position="248"/>
        <end position="586"/>
    </location>
</feature>
<evidence type="ECO:0000313" key="2">
    <source>
        <dbReference type="EMBL" id="ATC32179.1"/>
    </source>
</evidence>
<dbReference type="AlphaFoldDB" id="A0A290MJI6"/>
<name>A0A290MJI6_CAUVI</name>
<protein>
    <submittedName>
        <fullName evidence="2">CHAT domain-containing protein</fullName>
    </submittedName>
</protein>
<evidence type="ECO:0000313" key="3">
    <source>
        <dbReference type="Proteomes" id="UP000217311"/>
    </source>
</evidence>
<sequence length="595" mass="62758">MHWGLSSSFAGRVLATVCLIWAGFSPGVRAQTATLAAPEPLAVCNFRAASTACQAARTCLEAPSSPACKALLRDEAFEAAQLAGNETDARIAAQLAARSAAADHNPALGGRVRERQDLEAQRSDLQRDIVAAAASADPSDLETLRVRLTSVDQRIAALGGEIARLFPDYARLADPSPLSVAEARNLLGDDEALFVLTSTPAAVFVWVVTAQAVDWRRVPIGSQALTAAIAKLRAPLDPEQPGRFDRRAAFDLYTQLLAPFAPVAGKKSHWIFATSGPLLALPLGVLVASPPKGQDRDYAALRDTSWLATQHALSVLPSTASLRALRCAIRDAAGRCTSAPARARSRKLAGFGAPTLLGDAATYRGGPCKRSRASDPRWEGDQSALETLCPLPAAGDELREIARTVGAPETSLRLGPQATEASVRDAPLDDVEIIAFATHGLQPGQVRTEAGLVLTPPRLQAPPAKPSQTDDGYLAASEIAQLKFNAEWTILSACNTGYDGAAPEGLSSLTRAFIYAGSRSLLVSQWTVDDIAAARLTSGAIQALRDRRAATPALALKLAMQALITDPSDPRLAHPALWAPFALVGEGRLTLSADR</sequence>
<evidence type="ECO:0000259" key="1">
    <source>
        <dbReference type="Pfam" id="PF12770"/>
    </source>
</evidence>
<organism evidence="2 3">
    <name type="scientific">Caulobacter vibrioides</name>
    <name type="common">Caulobacter crescentus</name>
    <dbReference type="NCBI Taxonomy" id="155892"/>
    <lineage>
        <taxon>Bacteria</taxon>
        <taxon>Pseudomonadati</taxon>
        <taxon>Pseudomonadota</taxon>
        <taxon>Alphaproteobacteria</taxon>
        <taxon>Caulobacterales</taxon>
        <taxon>Caulobacteraceae</taxon>
        <taxon>Caulobacter</taxon>
    </lineage>
</organism>
<dbReference type="InterPro" id="IPR024983">
    <property type="entry name" value="CHAT_dom"/>
</dbReference>